<sequence>MSCWGGLFSSKKIAPTCRVLLPTSSRALMH</sequence>
<dbReference type="AlphaFoldDB" id="A0A3N7G363"/>
<dbReference type="EMBL" id="CM009291">
    <property type="protein sequence ID" value="RQO86934.1"/>
    <property type="molecule type" value="Genomic_DNA"/>
</dbReference>
<keyword evidence="2" id="KW-1185">Reference proteome</keyword>
<proteinExistence type="predicted"/>
<gene>
    <name evidence="1" type="ORF">POPTR_002G136750</name>
</gene>
<reference evidence="1 2" key="1">
    <citation type="journal article" date="2006" name="Science">
        <title>The genome of black cottonwood, Populus trichocarpa (Torr. &amp; Gray).</title>
        <authorList>
            <person name="Tuskan G.A."/>
            <person name="Difazio S."/>
            <person name="Jansson S."/>
            <person name="Bohlmann J."/>
            <person name="Grigoriev I."/>
            <person name="Hellsten U."/>
            <person name="Putnam N."/>
            <person name="Ralph S."/>
            <person name="Rombauts S."/>
            <person name="Salamov A."/>
            <person name="Schein J."/>
            <person name="Sterck L."/>
            <person name="Aerts A."/>
            <person name="Bhalerao R.R."/>
            <person name="Bhalerao R.P."/>
            <person name="Blaudez D."/>
            <person name="Boerjan W."/>
            <person name="Brun A."/>
            <person name="Brunner A."/>
            <person name="Busov V."/>
            <person name="Campbell M."/>
            <person name="Carlson J."/>
            <person name="Chalot M."/>
            <person name="Chapman J."/>
            <person name="Chen G.L."/>
            <person name="Cooper D."/>
            <person name="Coutinho P.M."/>
            <person name="Couturier J."/>
            <person name="Covert S."/>
            <person name="Cronk Q."/>
            <person name="Cunningham R."/>
            <person name="Davis J."/>
            <person name="Degroeve S."/>
            <person name="Dejardin A."/>
            <person name="Depamphilis C."/>
            <person name="Detter J."/>
            <person name="Dirks B."/>
            <person name="Dubchak I."/>
            <person name="Duplessis S."/>
            <person name="Ehlting J."/>
            <person name="Ellis B."/>
            <person name="Gendler K."/>
            <person name="Goodstein D."/>
            <person name="Gribskov M."/>
            <person name="Grimwood J."/>
            <person name="Groover A."/>
            <person name="Gunter L."/>
            <person name="Hamberger B."/>
            <person name="Heinze B."/>
            <person name="Helariutta Y."/>
            <person name="Henrissat B."/>
            <person name="Holligan D."/>
            <person name="Holt R."/>
            <person name="Huang W."/>
            <person name="Islam-Faridi N."/>
            <person name="Jones S."/>
            <person name="Jones-Rhoades M."/>
            <person name="Jorgensen R."/>
            <person name="Joshi C."/>
            <person name="Kangasjarvi J."/>
            <person name="Karlsson J."/>
            <person name="Kelleher C."/>
            <person name="Kirkpatrick R."/>
            <person name="Kirst M."/>
            <person name="Kohler A."/>
            <person name="Kalluri U."/>
            <person name="Larimer F."/>
            <person name="Leebens-Mack J."/>
            <person name="Leple J.C."/>
            <person name="Locascio P."/>
            <person name="Lou Y."/>
            <person name="Lucas S."/>
            <person name="Martin F."/>
            <person name="Montanini B."/>
            <person name="Napoli C."/>
            <person name="Nelson D.R."/>
            <person name="Nelson C."/>
            <person name="Nieminen K."/>
            <person name="Nilsson O."/>
            <person name="Pereda V."/>
            <person name="Peter G."/>
            <person name="Philippe R."/>
            <person name="Pilate G."/>
            <person name="Poliakov A."/>
            <person name="Razumovskaya J."/>
            <person name="Richardson P."/>
            <person name="Rinaldi C."/>
            <person name="Ritland K."/>
            <person name="Rouze P."/>
            <person name="Ryaboy D."/>
            <person name="Schmutz J."/>
            <person name="Schrader J."/>
            <person name="Segerman B."/>
            <person name="Shin H."/>
            <person name="Siddiqui A."/>
            <person name="Sterky F."/>
            <person name="Terry A."/>
            <person name="Tsai C.J."/>
            <person name="Uberbacher E."/>
            <person name="Unneberg P."/>
            <person name="Vahala J."/>
            <person name="Wall K."/>
            <person name="Wessler S."/>
            <person name="Yang G."/>
            <person name="Yin T."/>
            <person name="Douglas C."/>
            <person name="Marra M."/>
            <person name="Sandberg G."/>
            <person name="Van de Peer Y."/>
            <person name="Rokhsar D."/>
        </authorList>
    </citation>
    <scope>NUCLEOTIDE SEQUENCE [LARGE SCALE GENOMIC DNA]</scope>
    <source>
        <strain evidence="2">cv. Nisqually</strain>
    </source>
</reference>
<evidence type="ECO:0000313" key="2">
    <source>
        <dbReference type="Proteomes" id="UP000006729"/>
    </source>
</evidence>
<organism evidence="1 2">
    <name type="scientific">Populus trichocarpa</name>
    <name type="common">Western balsam poplar</name>
    <name type="synonym">Populus balsamifera subsp. trichocarpa</name>
    <dbReference type="NCBI Taxonomy" id="3694"/>
    <lineage>
        <taxon>Eukaryota</taxon>
        <taxon>Viridiplantae</taxon>
        <taxon>Streptophyta</taxon>
        <taxon>Embryophyta</taxon>
        <taxon>Tracheophyta</taxon>
        <taxon>Spermatophyta</taxon>
        <taxon>Magnoliopsida</taxon>
        <taxon>eudicotyledons</taxon>
        <taxon>Gunneridae</taxon>
        <taxon>Pentapetalae</taxon>
        <taxon>rosids</taxon>
        <taxon>fabids</taxon>
        <taxon>Malpighiales</taxon>
        <taxon>Salicaceae</taxon>
        <taxon>Saliceae</taxon>
        <taxon>Populus</taxon>
    </lineage>
</organism>
<protein>
    <submittedName>
        <fullName evidence="1">Uncharacterized protein</fullName>
    </submittedName>
</protein>
<evidence type="ECO:0000313" key="1">
    <source>
        <dbReference type="EMBL" id="RQO86934.1"/>
    </source>
</evidence>
<dbReference type="Proteomes" id="UP000006729">
    <property type="component" value="Chromosome 2"/>
</dbReference>
<dbReference type="InParanoid" id="A0A3N7G363"/>
<accession>A0A3N7G363</accession>
<name>A0A3N7G363_POPTR</name>